<feature type="compositionally biased region" description="Basic and acidic residues" evidence="1">
    <location>
        <begin position="164"/>
        <end position="178"/>
    </location>
</feature>
<dbReference type="Proteomes" id="UP001200034">
    <property type="component" value="Unassembled WGS sequence"/>
</dbReference>
<dbReference type="EMBL" id="JAJJHW010000095">
    <property type="protein sequence ID" value="KAH8387275.1"/>
    <property type="molecule type" value="Genomic_DNA"/>
</dbReference>
<feature type="compositionally biased region" description="Polar residues" evidence="1">
    <location>
        <begin position="405"/>
        <end position="431"/>
    </location>
</feature>
<evidence type="ECO:0000313" key="2">
    <source>
        <dbReference type="EMBL" id="KAH8387275.1"/>
    </source>
</evidence>
<comment type="caution">
    <text evidence="2">The sequence shown here is derived from an EMBL/GenBank/DDBJ whole genome shotgun (WGS) entry which is preliminary data.</text>
</comment>
<feature type="compositionally biased region" description="Basic and acidic residues" evidence="1">
    <location>
        <begin position="195"/>
        <end position="204"/>
    </location>
</feature>
<feature type="region of interest" description="Disordered" evidence="1">
    <location>
        <begin position="135"/>
        <end position="204"/>
    </location>
</feature>
<protein>
    <submittedName>
        <fullName evidence="2">Uncharacterized protein</fullName>
    </submittedName>
</protein>
<feature type="region of interest" description="Disordered" evidence="1">
    <location>
        <begin position="363"/>
        <end position="434"/>
    </location>
</feature>
<sequence>MKCLTLRDDSVSTEAKSHQAIDQDLLFFDDQQVEELSKRNVSQVATQTSQIDLRDPVVVAAQANKPPSSLSIASEQENDPNDMQKALEAAKLEKYRILDAIVEQQVKKLSKSLYKAKKPEPIKTEELYVNQRFVQSSETDLEEPVASSSTASTKKTPRQYAEVRSSEYRRKKDSKTEVTSEQPQNSQTSIQPTHSRCDPKSEERLTKVVQMYADLAFTDQSDDEATARGANQQQAGGQVPRFSNPESMEQYIETIMKVYQPTVSDAPKEPSQSVGVSALPKPDNRSASQRQREDLIAFSKVGSSRSDEVNEVNELKRSSPKIIDVTEHNVFAKRSRKSEIAEMSPINVIKCEPLYKSLEKLKHKQASTSKEKRYHCLHRRDSSQFPVPHVPPKISADENVEESSFVPSLPTTPEKQPIQCNSNRGSPTSSEGAEVIFYDPDGEPVHLQLAILDNPELDSE</sequence>
<feature type="region of interest" description="Disordered" evidence="1">
    <location>
        <begin position="64"/>
        <end position="83"/>
    </location>
</feature>
<feature type="region of interest" description="Disordered" evidence="1">
    <location>
        <begin position="262"/>
        <end position="293"/>
    </location>
</feature>
<reference evidence="2" key="1">
    <citation type="journal article" date="2021" name="Mol. Ecol. Resour.">
        <title>Phylogenomic analyses of the genus Drosophila reveals genomic signals of climate adaptation.</title>
        <authorList>
            <person name="Li F."/>
            <person name="Rane R.V."/>
            <person name="Luria V."/>
            <person name="Xiong Z."/>
            <person name="Chen J."/>
            <person name="Li Z."/>
            <person name="Catullo R.A."/>
            <person name="Griffin P.C."/>
            <person name="Schiffer M."/>
            <person name="Pearce S."/>
            <person name="Lee S.F."/>
            <person name="McElroy K."/>
            <person name="Stocker A."/>
            <person name="Shirriffs J."/>
            <person name="Cockerell F."/>
            <person name="Coppin C."/>
            <person name="Sgro C.M."/>
            <person name="Karger A."/>
            <person name="Cain J.W."/>
            <person name="Weber J.A."/>
            <person name="Santpere G."/>
            <person name="Kirschner M.W."/>
            <person name="Hoffmann A.A."/>
            <person name="Oakeshott J.G."/>
            <person name="Zhang G."/>
        </authorList>
    </citation>
    <scope>NUCLEOTIDE SEQUENCE</scope>
    <source>
        <strain evidence="2">BGI-SZ-2011g</strain>
    </source>
</reference>
<name>A0AAD4KD66_9MUSC</name>
<feature type="compositionally biased region" description="Polar residues" evidence="1">
    <location>
        <begin position="65"/>
        <end position="75"/>
    </location>
</feature>
<keyword evidence="3" id="KW-1185">Reference proteome</keyword>
<accession>A0AAD4KD66</accession>
<evidence type="ECO:0000256" key="1">
    <source>
        <dbReference type="SAM" id="MobiDB-lite"/>
    </source>
</evidence>
<feature type="compositionally biased region" description="Polar residues" evidence="1">
    <location>
        <begin position="179"/>
        <end position="194"/>
    </location>
</feature>
<proteinExistence type="predicted"/>
<evidence type="ECO:0000313" key="3">
    <source>
        <dbReference type="Proteomes" id="UP001200034"/>
    </source>
</evidence>
<feature type="compositionally biased region" description="Low complexity" evidence="1">
    <location>
        <begin position="227"/>
        <end position="238"/>
    </location>
</feature>
<dbReference type="AlphaFoldDB" id="A0AAD4KD66"/>
<organism evidence="2 3">
    <name type="scientific">Drosophila rubida</name>
    <dbReference type="NCBI Taxonomy" id="30044"/>
    <lineage>
        <taxon>Eukaryota</taxon>
        <taxon>Metazoa</taxon>
        <taxon>Ecdysozoa</taxon>
        <taxon>Arthropoda</taxon>
        <taxon>Hexapoda</taxon>
        <taxon>Insecta</taxon>
        <taxon>Pterygota</taxon>
        <taxon>Neoptera</taxon>
        <taxon>Endopterygota</taxon>
        <taxon>Diptera</taxon>
        <taxon>Brachycera</taxon>
        <taxon>Muscomorpha</taxon>
        <taxon>Ephydroidea</taxon>
        <taxon>Drosophilidae</taxon>
        <taxon>Drosophila</taxon>
    </lineage>
</organism>
<gene>
    <name evidence="2" type="ORF">KR093_006048</name>
</gene>
<feature type="region of interest" description="Disordered" evidence="1">
    <location>
        <begin position="219"/>
        <end position="248"/>
    </location>
</feature>